<dbReference type="GO" id="GO:0042626">
    <property type="term" value="F:ATPase-coupled transmembrane transporter activity"/>
    <property type="evidence" value="ECO:0007669"/>
    <property type="project" value="TreeGrafter"/>
</dbReference>
<keyword evidence="4 6" id="KW-0067">ATP-binding</keyword>
<sequence>MKLTFTDATLVRNGKTVLHPLDLELTERRIGLIGANGSGKSTLARMAGGLIRPSEGAVTVAGYDTARDDKAVRRITGFVFQNPDSQIVYPIVEEDLAFGLKERGFAKAEHRKRIGNVLDRLGITDLRERLAHELSGGERQLVALAGVLVTEPELLILDEPTTLLDLRHSRRIANHIAALPQTVIFVTHHLDLLVDFDRVIVLDDGRIIADGDPANAIAAYKRAMI</sequence>
<comment type="similarity">
    <text evidence="1">Belongs to the ABC transporter superfamily.</text>
</comment>
<dbReference type="CDD" id="cd03225">
    <property type="entry name" value="ABC_cobalt_CbiO_domain1"/>
    <property type="match status" value="1"/>
</dbReference>
<dbReference type="Proteomes" id="UP000215405">
    <property type="component" value="Unassembled WGS sequence"/>
</dbReference>
<dbReference type="PROSITE" id="PS50893">
    <property type="entry name" value="ABC_TRANSPORTER_2"/>
    <property type="match status" value="1"/>
</dbReference>
<evidence type="ECO:0000313" key="6">
    <source>
        <dbReference type="EMBL" id="OXT00319.1"/>
    </source>
</evidence>
<dbReference type="GO" id="GO:0016887">
    <property type="term" value="F:ATP hydrolysis activity"/>
    <property type="evidence" value="ECO:0007669"/>
    <property type="project" value="InterPro"/>
</dbReference>
<proteinExistence type="inferred from homology"/>
<dbReference type="InterPro" id="IPR050095">
    <property type="entry name" value="ECF_ABC_transporter_ATP-bd"/>
</dbReference>
<evidence type="ECO:0000256" key="2">
    <source>
        <dbReference type="ARBA" id="ARBA00022448"/>
    </source>
</evidence>
<dbReference type="InterPro" id="IPR003439">
    <property type="entry name" value="ABC_transporter-like_ATP-bd"/>
</dbReference>
<dbReference type="SUPFAM" id="SSF52540">
    <property type="entry name" value="P-loop containing nucleoside triphosphate hydrolases"/>
    <property type="match status" value="1"/>
</dbReference>
<dbReference type="GO" id="GO:0005524">
    <property type="term" value="F:ATP binding"/>
    <property type="evidence" value="ECO:0007669"/>
    <property type="project" value="UniProtKB-KW"/>
</dbReference>
<dbReference type="RefSeq" id="WP_094077148.1">
    <property type="nucleotide sequence ID" value="NZ_NBYO01000002.1"/>
</dbReference>
<protein>
    <submittedName>
        <fullName evidence="6">Cobalt ABC transporter ATP-binding protein</fullName>
    </submittedName>
</protein>
<keyword evidence="7" id="KW-1185">Reference proteome</keyword>
<keyword evidence="2" id="KW-0813">Transport</keyword>
<reference evidence="7" key="1">
    <citation type="journal article" date="2017" name="Int. J. Syst. Evol. Microbiol.">
        <title>Notoacmeibacter marinus gen. nov., sp. nov., isolated from the gut of a limpet and proposal of Notoacmeibacteraceae fam. nov. in the order Rhizobiales of the class Alphaproteobacteria.</title>
        <authorList>
            <person name="Huang Z."/>
            <person name="Guo F."/>
            <person name="Lai Q."/>
        </authorList>
    </citation>
    <scope>NUCLEOTIDE SEQUENCE [LARGE SCALE GENOMIC DNA]</scope>
    <source>
        <strain evidence="7">XMTR2A4</strain>
    </source>
</reference>
<dbReference type="EMBL" id="NBYO01000002">
    <property type="protein sequence ID" value="OXT00319.1"/>
    <property type="molecule type" value="Genomic_DNA"/>
</dbReference>
<evidence type="ECO:0000256" key="3">
    <source>
        <dbReference type="ARBA" id="ARBA00022741"/>
    </source>
</evidence>
<dbReference type="PANTHER" id="PTHR43553:SF24">
    <property type="entry name" value="ENERGY-COUPLING FACTOR TRANSPORTER ATP-BINDING PROTEIN ECFA1"/>
    <property type="match status" value="1"/>
</dbReference>
<dbReference type="Gene3D" id="3.40.50.300">
    <property type="entry name" value="P-loop containing nucleotide triphosphate hydrolases"/>
    <property type="match status" value="1"/>
</dbReference>
<dbReference type="AlphaFoldDB" id="A0A231UWI3"/>
<comment type="caution">
    <text evidence="6">The sequence shown here is derived from an EMBL/GenBank/DDBJ whole genome shotgun (WGS) entry which is preliminary data.</text>
</comment>
<dbReference type="SMART" id="SM00382">
    <property type="entry name" value="AAA"/>
    <property type="match status" value="1"/>
</dbReference>
<evidence type="ECO:0000256" key="1">
    <source>
        <dbReference type="ARBA" id="ARBA00005417"/>
    </source>
</evidence>
<dbReference type="InterPro" id="IPR015856">
    <property type="entry name" value="ABC_transpr_CbiO/EcfA_su"/>
</dbReference>
<dbReference type="InterPro" id="IPR017871">
    <property type="entry name" value="ABC_transporter-like_CS"/>
</dbReference>
<dbReference type="PANTHER" id="PTHR43553">
    <property type="entry name" value="HEAVY METAL TRANSPORTER"/>
    <property type="match status" value="1"/>
</dbReference>
<organism evidence="6 7">
    <name type="scientific">Notoacmeibacter marinus</name>
    <dbReference type="NCBI Taxonomy" id="1876515"/>
    <lineage>
        <taxon>Bacteria</taxon>
        <taxon>Pseudomonadati</taxon>
        <taxon>Pseudomonadota</taxon>
        <taxon>Alphaproteobacteria</taxon>
        <taxon>Hyphomicrobiales</taxon>
        <taxon>Notoacmeibacteraceae</taxon>
        <taxon>Notoacmeibacter</taxon>
    </lineage>
</organism>
<evidence type="ECO:0000259" key="5">
    <source>
        <dbReference type="PROSITE" id="PS50893"/>
    </source>
</evidence>
<dbReference type="InterPro" id="IPR027417">
    <property type="entry name" value="P-loop_NTPase"/>
</dbReference>
<feature type="domain" description="ABC transporter" evidence="5">
    <location>
        <begin position="3"/>
        <end position="225"/>
    </location>
</feature>
<dbReference type="InterPro" id="IPR003593">
    <property type="entry name" value="AAA+_ATPase"/>
</dbReference>
<dbReference type="PROSITE" id="PS00211">
    <property type="entry name" value="ABC_TRANSPORTER_1"/>
    <property type="match status" value="1"/>
</dbReference>
<evidence type="ECO:0000313" key="7">
    <source>
        <dbReference type="Proteomes" id="UP000215405"/>
    </source>
</evidence>
<evidence type="ECO:0000256" key="4">
    <source>
        <dbReference type="ARBA" id="ARBA00022840"/>
    </source>
</evidence>
<dbReference type="Pfam" id="PF00005">
    <property type="entry name" value="ABC_tran"/>
    <property type="match status" value="1"/>
</dbReference>
<gene>
    <name evidence="6" type="ORF">B7H23_09230</name>
</gene>
<accession>A0A231UWI3</accession>
<name>A0A231UWI3_9HYPH</name>
<dbReference type="GO" id="GO:0043190">
    <property type="term" value="C:ATP-binding cassette (ABC) transporter complex"/>
    <property type="evidence" value="ECO:0007669"/>
    <property type="project" value="TreeGrafter"/>
</dbReference>
<keyword evidence="3" id="KW-0547">Nucleotide-binding</keyword>